<feature type="compositionally biased region" description="Acidic residues" evidence="2">
    <location>
        <begin position="536"/>
        <end position="548"/>
    </location>
</feature>
<feature type="compositionally biased region" description="Polar residues" evidence="2">
    <location>
        <begin position="400"/>
        <end position="426"/>
    </location>
</feature>
<evidence type="ECO:0000313" key="4">
    <source>
        <dbReference type="Proteomes" id="UP000823405"/>
    </source>
</evidence>
<sequence length="667" mass="70698">MLQSMTISAPIPVPGTQQEPTTPSLGSTTSTTIIHINSGNSGDLHKNNSNGTGGARITTTTIGTSTPVGVGLVGSNNHLGSSSSNGNASNHHKDDSKDGRGSNSGVGGGLRRFPSIGNTRKLHLENSTLRSKIAELERYLQGLKEELILAHRQIHAKNLEAKISQERKAVEIHELGQHIQRCEFDLLAKTAECEALQNKLQYQTKEQVSKLKHINMLETEIMDYRRMSIMSGYGPASASISGPSTYIGPGGGIVARGGSVLFRNSRNSSDLSESVRSSTVLQENSAAVAAAATAAAVEEATAALQAQIKQLKDEHWKKDEQILELSGKIQFLTDTVSQLKEDASSAFESTLTAAETAVAVNEEEVKEKVKEKEEEKEEEKEGEKEEEKEEEKDDAKVTTMMPTTSMTDKNHIGSESTSDASFNTATTGGGESSDVPHSSSDASIVHNVGYDLTVEHPKVLSQYQVQHAQATEYVGELESKNQEMKVQPLDVSDDVVVVDGEASDVDTPTTENPEPIASIPEPSSSSVEATKGVEEEVKEVEEIEEVEEATTPTFTTAVTSPVIAPSISRNSLHHPAASGLAPLDTVAANAETTTTVESAVSASSSASNHDGREESSPTSAVTSASSPSTVVAAPALTRKSSLRYSRDGQVLPTLNATTTAAATTNAP</sequence>
<dbReference type="EMBL" id="JAAAIN010004207">
    <property type="protein sequence ID" value="KAG0282432.1"/>
    <property type="molecule type" value="Genomic_DNA"/>
</dbReference>
<reference evidence="3" key="1">
    <citation type="journal article" date="2020" name="Fungal Divers.">
        <title>Resolving the Mortierellaceae phylogeny through synthesis of multi-gene phylogenetics and phylogenomics.</title>
        <authorList>
            <person name="Vandepol N."/>
            <person name="Liber J."/>
            <person name="Desiro A."/>
            <person name="Na H."/>
            <person name="Kennedy M."/>
            <person name="Barry K."/>
            <person name="Grigoriev I.V."/>
            <person name="Miller A.N."/>
            <person name="O'Donnell K."/>
            <person name="Stajich J.E."/>
            <person name="Bonito G."/>
        </authorList>
    </citation>
    <scope>NUCLEOTIDE SEQUENCE</scope>
    <source>
        <strain evidence="3">NVP60</strain>
    </source>
</reference>
<evidence type="ECO:0000313" key="3">
    <source>
        <dbReference type="EMBL" id="KAG0282432.1"/>
    </source>
</evidence>
<feature type="compositionally biased region" description="Low complexity" evidence="2">
    <location>
        <begin position="588"/>
        <end position="608"/>
    </location>
</feature>
<feature type="compositionally biased region" description="Low complexity" evidence="2">
    <location>
        <begin position="432"/>
        <end position="442"/>
    </location>
</feature>
<evidence type="ECO:0000256" key="2">
    <source>
        <dbReference type="SAM" id="MobiDB-lite"/>
    </source>
</evidence>
<comment type="caution">
    <text evidence="3">The sequence shown here is derived from an EMBL/GenBank/DDBJ whole genome shotgun (WGS) entry which is preliminary data.</text>
</comment>
<feature type="region of interest" description="Disordered" evidence="2">
    <location>
        <begin position="502"/>
        <end position="557"/>
    </location>
</feature>
<feature type="region of interest" description="Disordered" evidence="2">
    <location>
        <begin position="362"/>
        <end position="442"/>
    </location>
</feature>
<dbReference type="Proteomes" id="UP000823405">
    <property type="component" value="Unassembled WGS sequence"/>
</dbReference>
<feature type="compositionally biased region" description="Basic and acidic residues" evidence="2">
    <location>
        <begin position="91"/>
        <end position="100"/>
    </location>
</feature>
<feature type="region of interest" description="Disordered" evidence="2">
    <location>
        <begin position="1"/>
        <end position="115"/>
    </location>
</feature>
<accession>A0A9P6QLI1</accession>
<evidence type="ECO:0000256" key="1">
    <source>
        <dbReference type="SAM" id="Coils"/>
    </source>
</evidence>
<keyword evidence="4" id="KW-1185">Reference proteome</keyword>
<dbReference type="OrthoDB" id="2443620at2759"/>
<name>A0A9P6QLI1_9FUNG</name>
<protein>
    <submittedName>
        <fullName evidence="3">Uncharacterized protein</fullName>
    </submittedName>
</protein>
<feature type="coiled-coil region" evidence="1">
    <location>
        <begin position="126"/>
        <end position="153"/>
    </location>
</feature>
<organism evidence="3 4">
    <name type="scientific">Linnemannia gamsii</name>
    <dbReference type="NCBI Taxonomy" id="64522"/>
    <lineage>
        <taxon>Eukaryota</taxon>
        <taxon>Fungi</taxon>
        <taxon>Fungi incertae sedis</taxon>
        <taxon>Mucoromycota</taxon>
        <taxon>Mortierellomycotina</taxon>
        <taxon>Mortierellomycetes</taxon>
        <taxon>Mortierellales</taxon>
        <taxon>Mortierellaceae</taxon>
        <taxon>Linnemannia</taxon>
    </lineage>
</organism>
<dbReference type="AlphaFoldDB" id="A0A9P6QLI1"/>
<feature type="compositionally biased region" description="Basic and acidic residues" evidence="2">
    <location>
        <begin position="363"/>
        <end position="385"/>
    </location>
</feature>
<gene>
    <name evidence="3" type="ORF">BGZ97_008989</name>
</gene>
<feature type="compositionally biased region" description="Low complexity" evidence="2">
    <location>
        <begin position="511"/>
        <end position="529"/>
    </location>
</feature>
<proteinExistence type="predicted"/>
<feature type="compositionally biased region" description="Low complexity" evidence="2">
    <location>
        <begin position="651"/>
        <end position="667"/>
    </location>
</feature>
<keyword evidence="1" id="KW-0175">Coiled coil</keyword>
<feature type="region of interest" description="Disordered" evidence="2">
    <location>
        <begin position="588"/>
        <end position="667"/>
    </location>
</feature>
<feature type="compositionally biased region" description="Low complexity" evidence="2">
    <location>
        <begin position="20"/>
        <end position="41"/>
    </location>
</feature>
<feature type="compositionally biased region" description="Low complexity" evidence="2">
    <location>
        <begin position="616"/>
        <end position="635"/>
    </location>
</feature>
<feature type="compositionally biased region" description="Low complexity" evidence="2">
    <location>
        <begin position="55"/>
        <end position="89"/>
    </location>
</feature>